<evidence type="ECO:0000256" key="2">
    <source>
        <dbReference type="SAM" id="Phobius"/>
    </source>
</evidence>
<dbReference type="PANTHER" id="PTHR22550">
    <property type="entry name" value="SPORE GERMINATION PROTEIN"/>
    <property type="match status" value="1"/>
</dbReference>
<keyword evidence="1" id="KW-0802">TPR repeat</keyword>
<feature type="transmembrane region" description="Helical" evidence="2">
    <location>
        <begin position="60"/>
        <end position="80"/>
    </location>
</feature>
<dbReference type="SUPFAM" id="SSF48452">
    <property type="entry name" value="TPR-like"/>
    <property type="match status" value="1"/>
</dbReference>
<reference evidence="5" key="1">
    <citation type="journal article" date="2019" name="Int. J. Syst. Evol. Microbiol.">
        <title>The Global Catalogue of Microorganisms (GCM) 10K type strain sequencing project: providing services to taxonomists for standard genome sequencing and annotation.</title>
        <authorList>
            <consortium name="The Broad Institute Genomics Platform"/>
            <consortium name="The Broad Institute Genome Sequencing Center for Infectious Disease"/>
            <person name="Wu L."/>
            <person name="Ma J."/>
        </authorList>
    </citation>
    <scope>NUCLEOTIDE SEQUENCE [LARGE SCALE GENOMIC DNA]</scope>
    <source>
        <strain evidence="5">JCM 15608</strain>
    </source>
</reference>
<keyword evidence="2" id="KW-0812">Transmembrane</keyword>
<dbReference type="Proteomes" id="UP001500021">
    <property type="component" value="Unassembled WGS sequence"/>
</dbReference>
<evidence type="ECO:0000313" key="4">
    <source>
        <dbReference type="EMBL" id="GAA0811526.1"/>
    </source>
</evidence>
<dbReference type="InterPro" id="IPR019734">
    <property type="entry name" value="TPR_rpt"/>
</dbReference>
<dbReference type="PANTHER" id="PTHR22550:SF14">
    <property type="entry name" value="VWFA DOMAIN-CONTAINING PROTEIN"/>
    <property type="match status" value="1"/>
</dbReference>
<dbReference type="InterPro" id="IPR002035">
    <property type="entry name" value="VWF_A"/>
</dbReference>
<keyword evidence="5" id="KW-1185">Reference proteome</keyword>
<comment type="caution">
    <text evidence="4">The sequence shown here is derived from an EMBL/GenBank/DDBJ whole genome shotgun (WGS) entry which is preliminary data.</text>
</comment>
<dbReference type="RefSeq" id="WP_343814441.1">
    <property type="nucleotide sequence ID" value="NZ_BAAAFA010000001.1"/>
</dbReference>
<name>A0ABP3WI12_9GAMM</name>
<feature type="transmembrane region" description="Helical" evidence="2">
    <location>
        <begin position="6"/>
        <end position="25"/>
    </location>
</feature>
<dbReference type="Gene3D" id="1.25.40.10">
    <property type="entry name" value="Tetratricopeptide repeat domain"/>
    <property type="match status" value="1"/>
</dbReference>
<dbReference type="Pfam" id="PF13519">
    <property type="entry name" value="VWA_2"/>
    <property type="match status" value="1"/>
</dbReference>
<organism evidence="4 5">
    <name type="scientific">Colwellia asteriadis</name>
    <dbReference type="NCBI Taxonomy" id="517723"/>
    <lineage>
        <taxon>Bacteria</taxon>
        <taxon>Pseudomonadati</taxon>
        <taxon>Pseudomonadota</taxon>
        <taxon>Gammaproteobacteria</taxon>
        <taxon>Alteromonadales</taxon>
        <taxon>Colwelliaceae</taxon>
        <taxon>Colwellia</taxon>
    </lineage>
</organism>
<sequence length="532" mass="59378">MLDFHFLRPWVLLFLIVVVGLCYLIRKQQTEKQQRTDAIANHLAQALTPKQSLFDKIKPIDFTLATAVLLVIAAAGPAWYKQVDNKDDKAPLIVLLKVTQSMQANDIAPTRLIRAKQKLTDLFNYRAGAKTALFAYASSSHNVLPFTEDSQVFQPFLAALTPEIMPGSHTIATDNLSAAIKKAQELVEKQPYASIVVIADDISQAQVATLNKIQQPFIWWQFSTPEGGTITDENNQLLSDQQGQTLIIKPNSTTLSSLQTATAQEVSLGMQDIVAIDELAQQRYQQKLDENNAQPYQDMAWYFTWPVLLLSALWFRKGWTSISTRKAAQPVNLIVLSTFSMMLSYSPNSDASAADWFFTRDQQGMMAYKNLDYARATTLFSDPQWQAKTLFESGRYVEAAKIYGSLSTIDGFYNRATALLKAQEFEAAIAGFKQVLKQQPDHQNAQRNLAIAQYAYAAVIAQAGGVDAEQSITTEVDGNEISDKQNGESQDYQVADTLSTDAKEQWMRSVDSQMGDFLKNKFATEANNQGRK</sequence>
<feature type="domain" description="VWFA" evidence="3">
    <location>
        <begin position="92"/>
        <end position="200"/>
    </location>
</feature>
<dbReference type="Gene3D" id="3.40.50.410">
    <property type="entry name" value="von Willebrand factor, type A domain"/>
    <property type="match status" value="1"/>
</dbReference>
<keyword evidence="2" id="KW-0472">Membrane</keyword>
<dbReference type="PROSITE" id="PS50005">
    <property type="entry name" value="TPR"/>
    <property type="match status" value="1"/>
</dbReference>
<dbReference type="EMBL" id="BAAAFA010000001">
    <property type="protein sequence ID" value="GAA0811526.1"/>
    <property type="molecule type" value="Genomic_DNA"/>
</dbReference>
<evidence type="ECO:0000256" key="1">
    <source>
        <dbReference type="PROSITE-ProRule" id="PRU00339"/>
    </source>
</evidence>
<dbReference type="SUPFAM" id="SSF53300">
    <property type="entry name" value="vWA-like"/>
    <property type="match status" value="1"/>
</dbReference>
<gene>
    <name evidence="4" type="ORF">GCM10009111_04160</name>
</gene>
<dbReference type="SMART" id="SM00028">
    <property type="entry name" value="TPR"/>
    <property type="match status" value="1"/>
</dbReference>
<proteinExistence type="predicted"/>
<dbReference type="InterPro" id="IPR011990">
    <property type="entry name" value="TPR-like_helical_dom_sf"/>
</dbReference>
<evidence type="ECO:0000259" key="3">
    <source>
        <dbReference type="Pfam" id="PF13519"/>
    </source>
</evidence>
<feature type="repeat" description="TPR" evidence="1">
    <location>
        <begin position="409"/>
        <end position="442"/>
    </location>
</feature>
<accession>A0ABP3WI12</accession>
<keyword evidence="2" id="KW-1133">Transmembrane helix</keyword>
<protein>
    <submittedName>
        <fullName evidence="4">VWA domain-containing protein</fullName>
    </submittedName>
</protein>
<evidence type="ECO:0000313" key="5">
    <source>
        <dbReference type="Proteomes" id="UP001500021"/>
    </source>
</evidence>
<dbReference type="InterPro" id="IPR050768">
    <property type="entry name" value="UPF0353/GerABKA_families"/>
</dbReference>
<dbReference type="InterPro" id="IPR036465">
    <property type="entry name" value="vWFA_dom_sf"/>
</dbReference>